<dbReference type="AlphaFoldDB" id="A0A147KBS2"/>
<sequence>RSGEKEKEHRASGARCRKERGRGRRAPREGRAVQKGAGERKKSTARVARGAERSEDNESSHLTSFKQITHSKSKNKILNPLTSAHIMYDAPTKQHQAM</sequence>
<dbReference type="EMBL" id="LDYG01000006">
    <property type="protein sequence ID" value="KUP08924.1"/>
    <property type="molecule type" value="Genomic_DNA"/>
</dbReference>
<evidence type="ECO:0000256" key="1">
    <source>
        <dbReference type="SAM" id="MobiDB-lite"/>
    </source>
</evidence>
<organism evidence="2 3">
    <name type="scientific">Bacillus coahuilensis p1.1.43</name>
    <dbReference type="NCBI Taxonomy" id="1150625"/>
    <lineage>
        <taxon>Bacteria</taxon>
        <taxon>Bacillati</taxon>
        <taxon>Bacillota</taxon>
        <taxon>Bacilli</taxon>
        <taxon>Bacillales</taxon>
        <taxon>Bacillaceae</taxon>
        <taxon>Bacillus</taxon>
    </lineage>
</organism>
<dbReference type="PATRIC" id="fig|1150625.3.peg.395"/>
<evidence type="ECO:0000313" key="3">
    <source>
        <dbReference type="Proteomes" id="UP000074108"/>
    </source>
</evidence>
<feature type="region of interest" description="Disordered" evidence="1">
    <location>
        <begin position="1"/>
        <end position="76"/>
    </location>
</feature>
<feature type="compositionally biased region" description="Basic and acidic residues" evidence="1">
    <location>
        <begin position="26"/>
        <end position="42"/>
    </location>
</feature>
<feature type="compositionally biased region" description="Basic and acidic residues" evidence="1">
    <location>
        <begin position="1"/>
        <end position="11"/>
    </location>
</feature>
<dbReference type="Proteomes" id="UP000074108">
    <property type="component" value="Unassembled WGS sequence"/>
</dbReference>
<feature type="compositionally biased region" description="Basic residues" evidence="1">
    <location>
        <begin position="15"/>
        <end position="25"/>
    </location>
</feature>
<evidence type="ECO:0000313" key="2">
    <source>
        <dbReference type="EMBL" id="KUP08924.1"/>
    </source>
</evidence>
<keyword evidence="3" id="KW-1185">Reference proteome</keyword>
<gene>
    <name evidence="2" type="ORF">Q75_01870</name>
</gene>
<feature type="compositionally biased region" description="Basic and acidic residues" evidence="1">
    <location>
        <begin position="49"/>
        <end position="59"/>
    </location>
</feature>
<reference evidence="2 3" key="1">
    <citation type="journal article" date="2016" name="Front. Microbiol.">
        <title>Microevolution Analysis of Bacillus coahuilensis Unveils Differences in Phosphorus Acquisition Strategies and Their Regulation.</title>
        <authorList>
            <person name="Gomez-Lunar Z."/>
            <person name="Hernandez-Gonzalez I."/>
            <person name="Rodriguez-Torres M.D."/>
            <person name="Souza V."/>
            <person name="Olmedo-Alvarez G."/>
        </authorList>
    </citation>
    <scope>NUCLEOTIDE SEQUENCE [LARGE SCALE GENOMIC DNA]</scope>
    <source>
        <strain evidence="3">p1.1.43</strain>
    </source>
</reference>
<accession>A0A147KBS2</accession>
<comment type="caution">
    <text evidence="2">The sequence shown here is derived from an EMBL/GenBank/DDBJ whole genome shotgun (WGS) entry which is preliminary data.</text>
</comment>
<proteinExistence type="predicted"/>
<feature type="non-terminal residue" evidence="2">
    <location>
        <position position="1"/>
    </location>
</feature>
<dbReference type="STRING" id="1150625.Q75_01870"/>
<protein>
    <submittedName>
        <fullName evidence="2">Uncharacterized protein</fullName>
    </submittedName>
</protein>
<name>A0A147KBS2_9BACI</name>